<dbReference type="Proteomes" id="UP000076420">
    <property type="component" value="Unassembled WGS sequence"/>
</dbReference>
<organism evidence="3 4">
    <name type="scientific">Biomphalaria glabrata</name>
    <name type="common">Bloodfluke planorb</name>
    <name type="synonym">Freshwater snail</name>
    <dbReference type="NCBI Taxonomy" id="6526"/>
    <lineage>
        <taxon>Eukaryota</taxon>
        <taxon>Metazoa</taxon>
        <taxon>Spiralia</taxon>
        <taxon>Lophotrochozoa</taxon>
        <taxon>Mollusca</taxon>
        <taxon>Gastropoda</taxon>
        <taxon>Heterobranchia</taxon>
        <taxon>Euthyneura</taxon>
        <taxon>Panpulmonata</taxon>
        <taxon>Hygrophila</taxon>
        <taxon>Lymnaeoidea</taxon>
        <taxon>Planorbidae</taxon>
        <taxon>Biomphalaria</taxon>
    </lineage>
</organism>
<dbReference type="STRING" id="6526.A0A2C9LT46"/>
<name>A0A2C9LT46_BIOGL</name>
<evidence type="ECO:0000259" key="2">
    <source>
        <dbReference type="Pfam" id="PF00266"/>
    </source>
</evidence>
<dbReference type="KEGG" id="bgt:106079294"/>
<dbReference type="OrthoDB" id="5978656at2759"/>
<dbReference type="AlphaFoldDB" id="A0A2C9LT46"/>
<dbReference type="PANTHER" id="PTHR43092">
    <property type="entry name" value="L-CYSTEINE DESULFHYDRASE"/>
    <property type="match status" value="1"/>
</dbReference>
<dbReference type="SUPFAM" id="SSF53383">
    <property type="entry name" value="PLP-dependent transferases"/>
    <property type="match status" value="1"/>
</dbReference>
<evidence type="ECO:0000313" key="3">
    <source>
        <dbReference type="EnsemblMetazoa" id="BGLB034673-PB"/>
    </source>
</evidence>
<dbReference type="InterPro" id="IPR015424">
    <property type="entry name" value="PyrdxlP-dep_Trfase"/>
</dbReference>
<dbReference type="Gene3D" id="3.90.1150.10">
    <property type="entry name" value="Aspartate Aminotransferase, domain 1"/>
    <property type="match status" value="1"/>
</dbReference>
<dbReference type="EnsemblMetazoa" id="BGLB034673-RB">
    <property type="protein sequence ID" value="BGLB034673-PB"/>
    <property type="gene ID" value="BGLB034673"/>
</dbReference>
<evidence type="ECO:0000256" key="1">
    <source>
        <dbReference type="ARBA" id="ARBA00022898"/>
    </source>
</evidence>
<dbReference type="Pfam" id="PF00266">
    <property type="entry name" value="Aminotran_5"/>
    <property type="match status" value="1"/>
</dbReference>
<accession>A0A2C9LT46</accession>
<sequence>MIFRVPNPGNVTLSYKLNTEGLETVKFGKEIKEKEFLLDPDICFLNHGSYGTVPRRIADLQVKYNLEREKHPDFWFRLNCKQYVDQSRQTVADFIGADVENVMLVCNSTTALNTTLKSFPFKSGDAVLDTTLTYGAIYRLCKDFTSRIRPDVERVNLEIEFPIASEDDIIEKYEEIFKKHPNIKVAIIDHITSPTSIVMPVKRLVELCHNKGIVVFIDGAHCIGHLPLDMQDLGADIYTCNLHKWTYAPRGAAVLWFDSKHAGWINPPNTSWRIGETLDCQFFDQGTRDHVPNICSRHGLEFYEAIGGMTKIIQYTSSLADQVKDLFIKELGFEPLSIPQALEAPNMRLVKLPPFSKFPCTEEGSVALQKAIFGGTNVFGVLVLVKTDIYLRFSVQVYNDIDDFKEFIKIYRDFLHKLSD</sequence>
<dbReference type="VEuPathDB" id="VectorBase:BGLAX_034722"/>
<proteinExistence type="predicted"/>
<dbReference type="Gene3D" id="3.40.640.10">
    <property type="entry name" value="Type I PLP-dependent aspartate aminotransferase-like (Major domain)"/>
    <property type="match status" value="1"/>
</dbReference>
<gene>
    <name evidence="3" type="primary">106079294</name>
</gene>
<dbReference type="InterPro" id="IPR015422">
    <property type="entry name" value="PyrdxlP-dep_Trfase_small"/>
</dbReference>
<dbReference type="VEuPathDB" id="VectorBase:BGLB034673"/>
<protein>
    <recommendedName>
        <fullName evidence="2">Aminotransferase class V domain-containing protein</fullName>
    </recommendedName>
</protein>
<dbReference type="PANTHER" id="PTHR43092:SF4">
    <property type="entry name" value="AMINOTRANSFERASE CLASS V DOMAIN-CONTAINING PROTEIN"/>
    <property type="match status" value="1"/>
</dbReference>
<keyword evidence="1" id="KW-0663">Pyridoxal phosphate</keyword>
<evidence type="ECO:0000313" key="4">
    <source>
        <dbReference type="Proteomes" id="UP000076420"/>
    </source>
</evidence>
<dbReference type="InterPro" id="IPR000192">
    <property type="entry name" value="Aminotrans_V_dom"/>
</dbReference>
<reference evidence="3" key="1">
    <citation type="submission" date="2020-05" db="UniProtKB">
        <authorList>
            <consortium name="EnsemblMetazoa"/>
        </authorList>
    </citation>
    <scope>IDENTIFICATION</scope>
    <source>
        <strain evidence="3">BB02</strain>
    </source>
</reference>
<dbReference type="InterPro" id="IPR015421">
    <property type="entry name" value="PyrdxlP-dep_Trfase_major"/>
</dbReference>
<feature type="domain" description="Aminotransferase class V" evidence="2">
    <location>
        <begin position="80"/>
        <end position="350"/>
    </location>
</feature>